<evidence type="ECO:0000313" key="3">
    <source>
        <dbReference type="Proteomes" id="UP000237655"/>
    </source>
</evidence>
<evidence type="ECO:0000256" key="1">
    <source>
        <dbReference type="SAM" id="Coils"/>
    </source>
</evidence>
<keyword evidence="1" id="KW-0175">Coiled coil</keyword>
<proteinExistence type="predicted"/>
<evidence type="ECO:0000313" key="2">
    <source>
        <dbReference type="EMBL" id="AVO38571.1"/>
    </source>
</evidence>
<dbReference type="RefSeq" id="WP_106472882.1">
    <property type="nucleotide sequence ID" value="NZ_CP027665.1"/>
</dbReference>
<accession>A0A2S0MS55</accession>
<dbReference type="EMBL" id="CP027665">
    <property type="protein sequence ID" value="AVO38571.1"/>
    <property type="molecule type" value="Genomic_DNA"/>
</dbReference>
<name>A0A2S0MS55_9RHOB</name>
<sequence length="148" mass="16861">MADKGLTEKDKKKIEVQLKDIKKFIKTIESMGGEVPKPLKKSLKHLETALNTGKDLAKAAEEASRDLKAYEKDLMSACKTVDQEMQMVCEAKVARKWQARSVKWTLDPKNEKSVISKFIKKTVQRYTPSVICKHWDYCAKTEKKAAAK</sequence>
<gene>
    <name evidence="2" type="ORF">C6Y53_13305</name>
</gene>
<dbReference type="KEGG" id="thas:C6Y53_13305"/>
<protein>
    <submittedName>
        <fullName evidence="2">Uncharacterized protein</fullName>
    </submittedName>
</protein>
<feature type="coiled-coil region" evidence="1">
    <location>
        <begin position="53"/>
        <end position="80"/>
    </location>
</feature>
<reference evidence="3" key="1">
    <citation type="submission" date="2018-03" db="EMBL/GenBank/DDBJ databases">
        <title>Genomic analysis of the strain SH-1 isolated from shrimp intestine.</title>
        <authorList>
            <person name="Kim Y.-S."/>
            <person name="Kim S.-E."/>
            <person name="Kim K.-H."/>
        </authorList>
    </citation>
    <scope>NUCLEOTIDE SEQUENCE [LARGE SCALE GENOMIC DNA]</scope>
    <source>
        <strain evidence="3">SH-1</strain>
    </source>
</reference>
<dbReference type="AlphaFoldDB" id="A0A2S0MS55"/>
<organism evidence="2 3">
    <name type="scientific">Pukyongiella litopenaei</name>
    <dbReference type="NCBI Taxonomy" id="2605946"/>
    <lineage>
        <taxon>Bacteria</taxon>
        <taxon>Pseudomonadati</taxon>
        <taxon>Pseudomonadota</taxon>
        <taxon>Alphaproteobacteria</taxon>
        <taxon>Rhodobacterales</taxon>
        <taxon>Paracoccaceae</taxon>
        <taxon>Pukyongiella</taxon>
    </lineage>
</organism>
<dbReference type="Proteomes" id="UP000237655">
    <property type="component" value="Chromosome"/>
</dbReference>
<keyword evidence="3" id="KW-1185">Reference proteome</keyword>